<evidence type="ECO:0000259" key="5">
    <source>
        <dbReference type="PROSITE" id="PS50893"/>
    </source>
</evidence>
<dbReference type="RefSeq" id="WP_144258281.1">
    <property type="nucleotide sequence ID" value="NZ_CP041636.1"/>
</dbReference>
<keyword evidence="4" id="KW-0175">Coiled coil</keyword>
<dbReference type="PANTHER" id="PTHR19211">
    <property type="entry name" value="ATP-BINDING TRANSPORT PROTEIN-RELATED"/>
    <property type="match status" value="1"/>
</dbReference>
<dbReference type="OrthoDB" id="9762369at2"/>
<dbReference type="EMBL" id="CP041636">
    <property type="protein sequence ID" value="QDO99285.1"/>
    <property type="molecule type" value="Genomic_DNA"/>
</dbReference>
<name>A0A516H6D8_9PROT</name>
<sequence>MLSFRDLTYRIAGRVLLDHVSAVIPAGHKVGLVGRNGTGKSTLFKIITGELQTETGSVELPNDCKIAKLPQEPPGGEQTPIAYVLAADAEREALLIEAEELEDATSMEDAERIAAVHMRLAEIDAHTAPARAAVILAGLGFDEAAQNRPLDSFSGGWRMRVALAGCLFAQPDLLLLDEPTNHLDLEASLWLESYLKTYPRTFLLISHDRHFLNSAIEHILHIDNTKLVLYRGNYDTFETERRLRMEQQTAFATRQAEQRKHMEAFVARFRASASKARQAQSRIKMLAKMQPIVAAIEDPTVIFRLPDPEELPPPLIVLDHLTAGYAADKPVLRNLDLRIDMEDRIAMLGANGNGKSTLAKILAGTLKPQGGKLQKSGKLRIGYFAQDQDDVLDENRTPVEHMLDLLPNATIEQMRTKLGSFGLVRDKAQTAAGKLSGGERARLLFAMVTHHAPHLLILDEPTNHLDMDTRDALVQAVNEFKGAVILVSHDRHMAEACADRFWLVGDGTVKDFDGDLDDYARLLAEKRRATASTVKLKGGGGGGKAVDASADRKADRKAAAAARQALAPLRIAVQAAEKAMAKLNAEKTRLDATLADPDTYTKMSAAKQSELQKQHGELVKQLETAEEAWLDAQAKLETAQAEAA</sequence>
<dbReference type="GO" id="GO:0016887">
    <property type="term" value="F:ATP hydrolysis activity"/>
    <property type="evidence" value="ECO:0007669"/>
    <property type="project" value="InterPro"/>
</dbReference>
<dbReference type="SMART" id="SM00382">
    <property type="entry name" value="AAA"/>
    <property type="match status" value="2"/>
</dbReference>
<dbReference type="PROSITE" id="PS50893">
    <property type="entry name" value="ABC_TRANSPORTER_2"/>
    <property type="match status" value="2"/>
</dbReference>
<proteinExistence type="predicted"/>
<gene>
    <name evidence="6" type="ORF">FNB15_19285</name>
</gene>
<dbReference type="Pfam" id="PF12848">
    <property type="entry name" value="ABC_tran_Xtn"/>
    <property type="match status" value="1"/>
</dbReference>
<feature type="domain" description="ABC transporter" evidence="5">
    <location>
        <begin position="2"/>
        <end position="256"/>
    </location>
</feature>
<accession>A0A516H6D8</accession>
<dbReference type="Proteomes" id="UP000317496">
    <property type="component" value="Chromosome"/>
</dbReference>
<protein>
    <submittedName>
        <fullName evidence="6">ABC-F family ATP-binding cassette domain-containing protein</fullName>
    </submittedName>
</protein>
<dbReference type="AlphaFoldDB" id="A0A516H6D8"/>
<dbReference type="InterPro" id="IPR032781">
    <property type="entry name" value="ABC_tran_Xtn"/>
</dbReference>
<reference evidence="6 7" key="1">
    <citation type="submission" date="2019-07" db="EMBL/GenBank/DDBJ databases">
        <title>Genome sequencing for Ferrovibrio sp. K5.</title>
        <authorList>
            <person name="Park S.-J."/>
        </authorList>
    </citation>
    <scope>NUCLEOTIDE SEQUENCE [LARGE SCALE GENOMIC DNA]</scope>
    <source>
        <strain evidence="6 7">K5</strain>
    </source>
</reference>
<dbReference type="PANTHER" id="PTHR19211:SF14">
    <property type="entry name" value="ATP-BINDING CASSETTE SUB-FAMILY F MEMBER 1"/>
    <property type="match status" value="1"/>
</dbReference>
<dbReference type="KEGG" id="fer:FNB15_19285"/>
<keyword evidence="3 6" id="KW-0067">ATP-binding</keyword>
<dbReference type="GO" id="GO:0005524">
    <property type="term" value="F:ATP binding"/>
    <property type="evidence" value="ECO:0007669"/>
    <property type="project" value="UniProtKB-KW"/>
</dbReference>
<dbReference type="InterPro" id="IPR003439">
    <property type="entry name" value="ABC_transporter-like_ATP-bd"/>
</dbReference>
<evidence type="ECO:0000313" key="7">
    <source>
        <dbReference type="Proteomes" id="UP000317496"/>
    </source>
</evidence>
<dbReference type="InterPro" id="IPR017871">
    <property type="entry name" value="ABC_transporter-like_CS"/>
</dbReference>
<feature type="coiled-coil region" evidence="4">
    <location>
        <begin position="573"/>
        <end position="642"/>
    </location>
</feature>
<evidence type="ECO:0000256" key="1">
    <source>
        <dbReference type="ARBA" id="ARBA00022737"/>
    </source>
</evidence>
<dbReference type="Pfam" id="PF00005">
    <property type="entry name" value="ABC_tran"/>
    <property type="match status" value="2"/>
</dbReference>
<evidence type="ECO:0000313" key="6">
    <source>
        <dbReference type="EMBL" id="QDO99285.1"/>
    </source>
</evidence>
<dbReference type="FunFam" id="3.40.50.300:FF:000011">
    <property type="entry name" value="Putative ABC transporter ATP-binding component"/>
    <property type="match status" value="1"/>
</dbReference>
<dbReference type="InterPro" id="IPR003593">
    <property type="entry name" value="AAA+_ATPase"/>
</dbReference>
<dbReference type="InterPro" id="IPR027417">
    <property type="entry name" value="P-loop_NTPase"/>
</dbReference>
<evidence type="ECO:0000256" key="4">
    <source>
        <dbReference type="SAM" id="Coils"/>
    </source>
</evidence>
<dbReference type="PROSITE" id="PS00211">
    <property type="entry name" value="ABC_TRANSPORTER_1"/>
    <property type="match status" value="2"/>
</dbReference>
<keyword evidence="2" id="KW-0547">Nucleotide-binding</keyword>
<dbReference type="InterPro" id="IPR050611">
    <property type="entry name" value="ABCF"/>
</dbReference>
<dbReference type="Gene3D" id="3.40.50.300">
    <property type="entry name" value="P-loop containing nucleotide triphosphate hydrolases"/>
    <property type="match status" value="2"/>
</dbReference>
<dbReference type="CDD" id="cd03221">
    <property type="entry name" value="ABCF_EF-3"/>
    <property type="match status" value="2"/>
</dbReference>
<feature type="domain" description="ABC transporter" evidence="5">
    <location>
        <begin position="316"/>
        <end position="531"/>
    </location>
</feature>
<dbReference type="InterPro" id="IPR037118">
    <property type="entry name" value="Val-tRNA_synth_C_sf"/>
</dbReference>
<organism evidence="6 7">
    <name type="scientific">Ferrovibrio terrae</name>
    <dbReference type="NCBI Taxonomy" id="2594003"/>
    <lineage>
        <taxon>Bacteria</taxon>
        <taxon>Pseudomonadati</taxon>
        <taxon>Pseudomonadota</taxon>
        <taxon>Alphaproteobacteria</taxon>
        <taxon>Rhodospirillales</taxon>
        <taxon>Rhodospirillaceae</taxon>
        <taxon>Ferrovibrio</taxon>
    </lineage>
</organism>
<dbReference type="SUPFAM" id="SSF52540">
    <property type="entry name" value="P-loop containing nucleoside triphosphate hydrolases"/>
    <property type="match status" value="2"/>
</dbReference>
<evidence type="ECO:0000256" key="2">
    <source>
        <dbReference type="ARBA" id="ARBA00022741"/>
    </source>
</evidence>
<keyword evidence="7" id="KW-1185">Reference proteome</keyword>
<keyword evidence="1" id="KW-0677">Repeat</keyword>
<evidence type="ECO:0000256" key="3">
    <source>
        <dbReference type="ARBA" id="ARBA00022840"/>
    </source>
</evidence>
<dbReference type="Gene3D" id="1.10.287.380">
    <property type="entry name" value="Valyl-tRNA synthetase, C-terminal domain"/>
    <property type="match status" value="1"/>
</dbReference>